<evidence type="ECO:0000313" key="3">
    <source>
        <dbReference type="Proteomes" id="UP000019375"/>
    </source>
</evidence>
<accession>A0A8J2T956</accession>
<proteinExistence type="predicted"/>
<evidence type="ECO:0000313" key="2">
    <source>
        <dbReference type="EMBL" id="CDF89656.1"/>
    </source>
</evidence>
<dbReference type="OrthoDB" id="10361955at2759"/>
<sequence length="306" mass="34868">MNLFASTQEKEEEEEDDEFLFMFEQDDNNSQCLDMDLQRLNEETTQMGLLVNSIEARTKDDLLRWQKVVEDCRLPGKSNFLQRLSQIMTPGSGSSPLAGSPFDEREVSAQLRRSLQKDLQKTHSECKQKKNRSWRTWIKGWLYSKKGDPMLTDSDSEGLLVMNSVDVEMQRSPPHRVQSTVQARNFFDAERLPYSSVTLAEHKYFFGGNMAAAQVPEAMHGSSESIISETTPGLQLARRMKYNVLTHDAPCPSSLVASMNDGIPRSSSEIRTPPLLQTKKSKSSSNILSFRGRSLRKRRINGHYMH</sequence>
<dbReference type="AlphaFoldDB" id="A0A8J2T956"/>
<feature type="region of interest" description="Disordered" evidence="1">
    <location>
        <begin position="256"/>
        <end position="292"/>
    </location>
</feature>
<dbReference type="EMBL" id="HG316457">
    <property type="protein sequence ID" value="CDF89656.1"/>
    <property type="molecule type" value="Genomic_DNA"/>
</dbReference>
<dbReference type="Proteomes" id="UP000019375">
    <property type="component" value="Unassembled WGS sequence"/>
</dbReference>
<evidence type="ECO:0000256" key="1">
    <source>
        <dbReference type="SAM" id="MobiDB-lite"/>
    </source>
</evidence>
<organism evidence="2 3">
    <name type="scientific">Zygosaccharomyces bailii (strain CLIB 213 / ATCC 58445 / CBS 680 / BCRC 21525 / NBRC 1098 / NCYC 1416 / NRRL Y-2227)</name>
    <dbReference type="NCBI Taxonomy" id="1333698"/>
    <lineage>
        <taxon>Eukaryota</taxon>
        <taxon>Fungi</taxon>
        <taxon>Dikarya</taxon>
        <taxon>Ascomycota</taxon>
        <taxon>Saccharomycotina</taxon>
        <taxon>Saccharomycetes</taxon>
        <taxon>Saccharomycetales</taxon>
        <taxon>Saccharomycetaceae</taxon>
        <taxon>Zygosaccharomyces</taxon>
    </lineage>
</organism>
<name>A0A8J2T956_ZYGB2</name>
<keyword evidence="3" id="KW-1185">Reference proteome</keyword>
<reference evidence="3" key="1">
    <citation type="journal article" date="2013" name="Genome Announc.">
        <title>Genome sequence of the food spoilage yeast Zygosaccharomyces bailii CLIB 213(T).</title>
        <authorList>
            <person name="Galeote V."/>
            <person name="Bigey F."/>
            <person name="Devillers H."/>
            <person name="Neuveglise C."/>
            <person name="Dequin S."/>
        </authorList>
    </citation>
    <scope>NUCLEOTIDE SEQUENCE [LARGE SCALE GENOMIC DNA]</scope>
    <source>
        <strain evidence="3">CLIB 213 / ATCC 58445 / CBS 680 / CCRC 21525 / NBRC 1098 / NCYC 1416 / NRRL Y-2227</strain>
    </source>
</reference>
<gene>
    <name evidence="2" type="ORF">BN860_09538g</name>
</gene>
<protein>
    <submittedName>
        <fullName evidence="2">ZYBA0S04-09538g1_1</fullName>
    </submittedName>
</protein>